<dbReference type="PANTHER" id="PTHR31800">
    <property type="entry name" value="COILED-COIL DOMAIN-CONTAINING PROTEIN 32"/>
    <property type="match status" value="1"/>
</dbReference>
<dbReference type="AlphaFoldDB" id="A0AAE1H002"/>
<name>A0AAE1H002_9NEOP</name>
<reference evidence="2" key="2">
    <citation type="journal article" date="2023" name="BMC Genomics">
        <title>Pest status, molecular evolution, and epigenetic factors derived from the genome assembly of Frankliniella fusca, a thysanopteran phytovirus vector.</title>
        <authorList>
            <person name="Catto M.A."/>
            <person name="Labadie P.E."/>
            <person name="Jacobson A.L."/>
            <person name="Kennedy G.G."/>
            <person name="Srinivasan R."/>
            <person name="Hunt B.G."/>
        </authorList>
    </citation>
    <scope>NUCLEOTIDE SEQUENCE</scope>
    <source>
        <strain evidence="2">PL_HMW_Pooled</strain>
    </source>
</reference>
<dbReference type="Pfam" id="PF14989">
    <property type="entry name" value="CCDC32"/>
    <property type="match status" value="1"/>
</dbReference>
<evidence type="ECO:0000256" key="1">
    <source>
        <dbReference type="SAM" id="MobiDB-lite"/>
    </source>
</evidence>
<accession>A0AAE1H002</accession>
<evidence type="ECO:0000313" key="2">
    <source>
        <dbReference type="EMBL" id="KAK3911968.1"/>
    </source>
</evidence>
<organism evidence="2 3">
    <name type="scientific">Frankliniella fusca</name>
    <dbReference type="NCBI Taxonomy" id="407009"/>
    <lineage>
        <taxon>Eukaryota</taxon>
        <taxon>Metazoa</taxon>
        <taxon>Ecdysozoa</taxon>
        <taxon>Arthropoda</taxon>
        <taxon>Hexapoda</taxon>
        <taxon>Insecta</taxon>
        <taxon>Pterygota</taxon>
        <taxon>Neoptera</taxon>
        <taxon>Paraneoptera</taxon>
        <taxon>Thysanoptera</taxon>
        <taxon>Terebrantia</taxon>
        <taxon>Thripoidea</taxon>
        <taxon>Thripidae</taxon>
        <taxon>Frankliniella</taxon>
    </lineage>
</organism>
<gene>
    <name evidence="2" type="ORF">KUF71_021538</name>
</gene>
<dbReference type="GO" id="GO:0044782">
    <property type="term" value="P:cilium organization"/>
    <property type="evidence" value="ECO:0007669"/>
    <property type="project" value="TreeGrafter"/>
</dbReference>
<comment type="caution">
    <text evidence="2">The sequence shown here is derived from an EMBL/GenBank/DDBJ whole genome shotgun (WGS) entry which is preliminary data.</text>
</comment>
<dbReference type="Proteomes" id="UP001219518">
    <property type="component" value="Unassembled WGS sequence"/>
</dbReference>
<dbReference type="EMBL" id="JAHWGI010000289">
    <property type="protein sequence ID" value="KAK3911968.1"/>
    <property type="molecule type" value="Genomic_DNA"/>
</dbReference>
<dbReference type="PANTHER" id="PTHR31800:SF1">
    <property type="entry name" value="COILED-COIL DOMAIN-CONTAINING PROTEIN 32"/>
    <property type="match status" value="1"/>
</dbReference>
<sequence>MKSTVVDPWKMHSEGSSCSASEEDHSKFEGFEDSFVSGSTDSSFDTKSRLPDSAEYLASLENKLAKLKSKRKGKDIIKSLEEKNKSSMMSFLANDSQVVLGDDDFIMDTPVNNNHPLMRYVAPDKQALTVGELVELLKADHLTQVLEEHDSDEEKQF</sequence>
<proteinExistence type="predicted"/>
<evidence type="ECO:0000313" key="3">
    <source>
        <dbReference type="Proteomes" id="UP001219518"/>
    </source>
</evidence>
<feature type="region of interest" description="Disordered" evidence="1">
    <location>
        <begin position="1"/>
        <end position="25"/>
    </location>
</feature>
<reference evidence="2" key="1">
    <citation type="submission" date="2021-07" db="EMBL/GenBank/DDBJ databases">
        <authorList>
            <person name="Catto M.A."/>
            <person name="Jacobson A."/>
            <person name="Kennedy G."/>
            <person name="Labadie P."/>
            <person name="Hunt B.G."/>
            <person name="Srinivasan R."/>
        </authorList>
    </citation>
    <scope>NUCLEOTIDE SEQUENCE</scope>
    <source>
        <strain evidence="2">PL_HMW_Pooled</strain>
        <tissue evidence="2">Head</tissue>
    </source>
</reference>
<protein>
    <submittedName>
        <fullName evidence="2">Coiled-coil domain-containing protein 32</fullName>
    </submittedName>
</protein>
<dbReference type="InterPro" id="IPR028039">
    <property type="entry name" value="CCDC32"/>
</dbReference>
<keyword evidence="3" id="KW-1185">Reference proteome</keyword>